<evidence type="ECO:0000313" key="3">
    <source>
        <dbReference type="Proteomes" id="UP000054107"/>
    </source>
</evidence>
<evidence type="ECO:0000313" key="2">
    <source>
        <dbReference type="EMBL" id="CEP13112.1"/>
    </source>
</evidence>
<feature type="region of interest" description="Disordered" evidence="1">
    <location>
        <begin position="100"/>
        <end position="128"/>
    </location>
</feature>
<dbReference type="AlphaFoldDB" id="A0A0B7N6R8"/>
<dbReference type="EMBL" id="LN729323">
    <property type="protein sequence ID" value="CEP13112.1"/>
    <property type="molecule type" value="Genomic_DNA"/>
</dbReference>
<organism evidence="2 3">
    <name type="scientific">Parasitella parasitica</name>
    <dbReference type="NCBI Taxonomy" id="35722"/>
    <lineage>
        <taxon>Eukaryota</taxon>
        <taxon>Fungi</taxon>
        <taxon>Fungi incertae sedis</taxon>
        <taxon>Mucoromycota</taxon>
        <taxon>Mucoromycotina</taxon>
        <taxon>Mucoromycetes</taxon>
        <taxon>Mucorales</taxon>
        <taxon>Mucorineae</taxon>
        <taxon>Mucoraceae</taxon>
        <taxon>Parasitella</taxon>
    </lineage>
</organism>
<sequence length="233" mass="27342">MDKIGTINAIENILIRQNVKMRIENGRGFFTFVRANGDRYSSVRGIECDDLDYLMEVEYEQHHQEQQNQLLLQLVDQVGQEAQLAIDNEEVVEEGLSVSYEHRQQHQQQHHQEQQLAQEYQQQQRPQKVLKSNLEDEMRKRVEAIMHSGEEKFVEKTRQLLMQSDKTNIFSNVAGLFDHVYTKRAVVSFEKNLLLLYMAEVYKCLTRIENGAAAYEIMVYIPALHKIDFNGHE</sequence>
<keyword evidence="3" id="KW-1185">Reference proteome</keyword>
<name>A0A0B7N6R8_9FUNG</name>
<proteinExistence type="predicted"/>
<feature type="compositionally biased region" description="Low complexity" evidence="1">
    <location>
        <begin position="114"/>
        <end position="124"/>
    </location>
</feature>
<protein>
    <submittedName>
        <fullName evidence="2">Uncharacterized protein</fullName>
    </submittedName>
</protein>
<gene>
    <name evidence="2" type="primary">PARPA_07162.1 scaffold 26649</name>
</gene>
<evidence type="ECO:0000256" key="1">
    <source>
        <dbReference type="SAM" id="MobiDB-lite"/>
    </source>
</evidence>
<dbReference type="Proteomes" id="UP000054107">
    <property type="component" value="Unassembled WGS sequence"/>
</dbReference>
<accession>A0A0B7N6R8</accession>
<reference evidence="2 3" key="1">
    <citation type="submission" date="2014-09" db="EMBL/GenBank/DDBJ databases">
        <authorList>
            <person name="Ellenberger Sabrina"/>
        </authorList>
    </citation>
    <scope>NUCLEOTIDE SEQUENCE [LARGE SCALE GENOMIC DNA]</scope>
    <source>
        <strain evidence="2 3">CBS 412.66</strain>
    </source>
</reference>